<dbReference type="PIRSF" id="PIRSF037511">
    <property type="entry name" value="Transl_init_SUI1_pro"/>
    <property type="match status" value="1"/>
</dbReference>
<reference evidence="2" key="1">
    <citation type="submission" date="2021-07" db="EMBL/GenBank/DDBJ databases">
        <title>Zhongshania sp. CAU 1632 isolated from seawater.</title>
        <authorList>
            <person name="Kim W."/>
        </authorList>
    </citation>
    <scope>NUCLEOTIDE SEQUENCE</scope>
    <source>
        <strain evidence="2">CAU 1632</strain>
    </source>
</reference>
<dbReference type="EMBL" id="JAHWDQ010000003">
    <property type="protein sequence ID" value="MBW2941695.1"/>
    <property type="molecule type" value="Genomic_DNA"/>
</dbReference>
<keyword evidence="3" id="KW-1185">Reference proteome</keyword>
<gene>
    <name evidence="2" type="ORF">KXJ70_12935</name>
</gene>
<evidence type="ECO:0000259" key="1">
    <source>
        <dbReference type="PROSITE" id="PS50296"/>
    </source>
</evidence>
<comment type="caution">
    <text evidence="2">The sequence shown here is derived from an EMBL/GenBank/DDBJ whole genome shotgun (WGS) entry which is preliminary data.</text>
</comment>
<dbReference type="InterPro" id="IPR001950">
    <property type="entry name" value="SUI1"/>
</dbReference>
<dbReference type="PROSITE" id="PS50296">
    <property type="entry name" value="SUI1"/>
    <property type="match status" value="1"/>
</dbReference>
<dbReference type="Proteomes" id="UP001166291">
    <property type="component" value="Unassembled WGS sequence"/>
</dbReference>
<organism evidence="2 3">
    <name type="scientific">Zhongshania aquimaris</name>
    <dbReference type="NCBI Taxonomy" id="2857107"/>
    <lineage>
        <taxon>Bacteria</taxon>
        <taxon>Pseudomonadati</taxon>
        <taxon>Pseudomonadota</taxon>
        <taxon>Gammaproteobacteria</taxon>
        <taxon>Cellvibrionales</taxon>
        <taxon>Spongiibacteraceae</taxon>
        <taxon>Zhongshania</taxon>
    </lineage>
</organism>
<accession>A0ABS6VVH4</accession>
<dbReference type="CDD" id="cd11567">
    <property type="entry name" value="YciH_like"/>
    <property type="match status" value="1"/>
</dbReference>
<name>A0ABS6VVH4_9GAMM</name>
<evidence type="ECO:0000313" key="3">
    <source>
        <dbReference type="Proteomes" id="UP001166291"/>
    </source>
</evidence>
<protein>
    <submittedName>
        <fullName evidence="2">Stress response translation initiation inhibitor YciH</fullName>
    </submittedName>
</protein>
<dbReference type="InterPro" id="IPR005872">
    <property type="entry name" value="SUI1_arc_bac"/>
</dbReference>
<dbReference type="Pfam" id="PF01253">
    <property type="entry name" value="SUI1"/>
    <property type="match status" value="1"/>
</dbReference>
<evidence type="ECO:0000313" key="2">
    <source>
        <dbReference type="EMBL" id="MBW2941695.1"/>
    </source>
</evidence>
<feature type="domain" description="SUI1" evidence="1">
    <location>
        <begin position="44"/>
        <end position="107"/>
    </location>
</feature>
<proteinExistence type="predicted"/>
<sequence length="115" mass="12248">MSRLVYSTDIGRRCPDCGHANTECSCKNTDNAAPSGDGIVRIRRETKGRKGKGVSIASGILLSTAELKTLGKELRQKLSTGGAIKDGELEFQGDHRLALKTLLEAKGYTVKLSGA</sequence>
<dbReference type="RefSeq" id="WP_219043927.1">
    <property type="nucleotide sequence ID" value="NZ_JAHWDQ010000003.1"/>
</dbReference>